<dbReference type="Proteomes" id="UP001516464">
    <property type="component" value="Unassembled WGS sequence"/>
</dbReference>
<organism evidence="1 2">
    <name type="scientific">Astathelohania contejeani</name>
    <dbReference type="NCBI Taxonomy" id="164912"/>
    <lineage>
        <taxon>Eukaryota</taxon>
        <taxon>Fungi</taxon>
        <taxon>Fungi incertae sedis</taxon>
        <taxon>Microsporidia</taxon>
        <taxon>Astathelohaniidae</taxon>
        <taxon>Astathelohania</taxon>
    </lineage>
</organism>
<evidence type="ECO:0008006" key="3">
    <source>
        <dbReference type="Google" id="ProtNLM"/>
    </source>
</evidence>
<name>A0ABQ7I0U2_9MICR</name>
<accession>A0ABQ7I0U2</accession>
<reference evidence="1 2" key="1">
    <citation type="submission" date="2019-01" db="EMBL/GenBank/DDBJ databases">
        <title>Genomes sequencing and comparative genomics of infectious freshwater microsporidia, Cucumispora dikerogammari and Thelohania contejeani.</title>
        <authorList>
            <person name="Cormier A."/>
            <person name="Giraud I."/>
            <person name="Wattier R."/>
            <person name="Teixeira M."/>
            <person name="Grandjean F."/>
            <person name="Rigaud T."/>
            <person name="Cordaux R."/>
        </authorList>
    </citation>
    <scope>NUCLEOTIDE SEQUENCE [LARGE SCALE GENOMIC DNA]</scope>
    <source>
        <strain evidence="1">T1</strain>
        <tissue evidence="1">Spores</tissue>
    </source>
</reference>
<protein>
    <recommendedName>
        <fullName evidence="3">Gelsolin-like domain-containing protein</fullName>
    </recommendedName>
</protein>
<proteinExistence type="predicted"/>
<keyword evidence="2" id="KW-1185">Reference proteome</keyword>
<dbReference type="EMBL" id="SBIQ01000038">
    <property type="protein sequence ID" value="KAF7683968.1"/>
    <property type="molecule type" value="Genomic_DNA"/>
</dbReference>
<comment type="caution">
    <text evidence="1">The sequence shown here is derived from an EMBL/GenBank/DDBJ whole genome shotgun (WGS) entry which is preliminary data.</text>
</comment>
<sequence length="173" mass="20351">MILFYENYENLIKILNNNNFIPTNERNLIQIMVYHKSDKKLYSIISSSGTTYYLDDLVLNLDKPLFDFEPRITAVIKILKYHLNIEELEEKYDGGDNNISELYNIERANQIYLWVGKIQINNEIKATCIYSENNISGEIYDTLTSDISKFMKCPDTSDHEKDLFNLMKISRII</sequence>
<evidence type="ECO:0000313" key="1">
    <source>
        <dbReference type="EMBL" id="KAF7683968.1"/>
    </source>
</evidence>
<evidence type="ECO:0000313" key="2">
    <source>
        <dbReference type="Proteomes" id="UP001516464"/>
    </source>
</evidence>
<gene>
    <name evidence="1" type="ORF">TCON_0834</name>
</gene>